<protein>
    <recommendedName>
        <fullName evidence="3">BTB domain-containing protein</fullName>
    </recommendedName>
</protein>
<evidence type="ECO:0000313" key="1">
    <source>
        <dbReference type="EMBL" id="PNH33582.1"/>
    </source>
</evidence>
<evidence type="ECO:0008006" key="3">
    <source>
        <dbReference type="Google" id="ProtNLM"/>
    </source>
</evidence>
<dbReference type="EMBL" id="MPSH01000008">
    <property type="protein sequence ID" value="PNH33582.1"/>
    <property type="molecule type" value="Genomic_DNA"/>
</dbReference>
<dbReference type="Proteomes" id="UP000236305">
    <property type="component" value="Unassembled WGS sequence"/>
</dbReference>
<gene>
    <name evidence="1" type="ORF">BJF96_g3279</name>
</gene>
<sequence length="137" mass="15301">MVVTQSAVSVPEEFHSMPSLTCWHSGSSPRANTLRARLTSPKMVRITSKDGISFEADRSVLLRSEWFSKAYDGSFKEAVTDEWDFSKNPHATYIVLCAYIEYLEKGKISQGQRLAARQRGRDFADYIGDAGFAKALG</sequence>
<organism evidence="1 2">
    <name type="scientific">Verticillium dahliae</name>
    <name type="common">Verticillium wilt</name>
    <dbReference type="NCBI Taxonomy" id="27337"/>
    <lineage>
        <taxon>Eukaryota</taxon>
        <taxon>Fungi</taxon>
        <taxon>Dikarya</taxon>
        <taxon>Ascomycota</taxon>
        <taxon>Pezizomycotina</taxon>
        <taxon>Sordariomycetes</taxon>
        <taxon>Hypocreomycetidae</taxon>
        <taxon>Glomerellales</taxon>
        <taxon>Plectosphaerellaceae</taxon>
        <taxon>Verticillium</taxon>
    </lineage>
</organism>
<name>A0AA44WMR7_VERDA</name>
<proteinExistence type="predicted"/>
<accession>A0AA44WMR7</accession>
<evidence type="ECO:0000313" key="2">
    <source>
        <dbReference type="Proteomes" id="UP000236305"/>
    </source>
</evidence>
<reference evidence="1 2" key="1">
    <citation type="submission" date="2017-12" db="EMBL/GenBank/DDBJ databases">
        <title>Comparative genomics yields insights into virulence evolution of Verticillium dahliae.</title>
        <authorList>
            <person name="Fan R."/>
            <person name="Armitage A.D."/>
            <person name="Cascant-Lopez E."/>
            <person name="Sobczyk M."/>
            <person name="Cockerton H.M."/>
            <person name="Harrison R.J."/>
        </authorList>
    </citation>
    <scope>NUCLEOTIDE SEQUENCE [LARGE SCALE GENOMIC DNA]</scope>
    <source>
        <strain evidence="1 2">12008</strain>
    </source>
</reference>
<dbReference type="AlphaFoldDB" id="A0AA44WMR7"/>
<dbReference type="Gene3D" id="3.30.710.10">
    <property type="entry name" value="Potassium Channel Kv1.1, Chain A"/>
    <property type="match status" value="1"/>
</dbReference>
<dbReference type="InterPro" id="IPR011333">
    <property type="entry name" value="SKP1/BTB/POZ_sf"/>
</dbReference>
<comment type="caution">
    <text evidence="1">The sequence shown here is derived from an EMBL/GenBank/DDBJ whole genome shotgun (WGS) entry which is preliminary data.</text>
</comment>